<dbReference type="InterPro" id="IPR036390">
    <property type="entry name" value="WH_DNA-bd_sf"/>
</dbReference>
<dbReference type="PROSITE" id="PS50039">
    <property type="entry name" value="FORK_HEAD_3"/>
    <property type="match status" value="1"/>
</dbReference>
<evidence type="ECO:0000256" key="10">
    <source>
        <dbReference type="ARBA" id="ARBA00023242"/>
    </source>
</evidence>
<evidence type="ECO:0000256" key="6">
    <source>
        <dbReference type="ARBA" id="ARBA00022604"/>
    </source>
</evidence>
<dbReference type="GO" id="GO:0000978">
    <property type="term" value="F:RNA polymerase II cis-regulatory region sequence-specific DNA binding"/>
    <property type="evidence" value="ECO:0007669"/>
    <property type="project" value="TreeGrafter"/>
</dbReference>
<evidence type="ECO:0000256" key="3">
    <source>
        <dbReference type="ARBA" id="ARBA00022473"/>
    </source>
</evidence>
<dbReference type="AlphaFoldDB" id="A0A6P5A797"/>
<evidence type="ECO:0000256" key="9">
    <source>
        <dbReference type="ARBA" id="ARBA00023163"/>
    </source>
</evidence>
<dbReference type="FunFam" id="1.10.10.10:FF:000032">
    <property type="entry name" value="Forkhead box protein O4"/>
    <property type="match status" value="1"/>
</dbReference>
<evidence type="ECO:0000313" key="16">
    <source>
        <dbReference type="RefSeq" id="XP_019639162.1"/>
    </source>
</evidence>
<evidence type="ECO:0000256" key="2">
    <source>
        <dbReference type="ARBA" id="ARBA00004496"/>
    </source>
</evidence>
<dbReference type="PANTHER" id="PTHR45767:SF2">
    <property type="entry name" value="FORKHEAD BOX PROTEIN O"/>
    <property type="match status" value="1"/>
</dbReference>
<dbReference type="InterPro" id="IPR001766">
    <property type="entry name" value="Fork_head_dom"/>
</dbReference>
<organism evidence="15 16">
    <name type="scientific">Branchiostoma belcheri</name>
    <name type="common">Amphioxus</name>
    <dbReference type="NCBI Taxonomy" id="7741"/>
    <lineage>
        <taxon>Eukaryota</taxon>
        <taxon>Metazoa</taxon>
        <taxon>Chordata</taxon>
        <taxon>Cephalochordata</taxon>
        <taxon>Leptocardii</taxon>
        <taxon>Amphioxiformes</taxon>
        <taxon>Branchiostomatidae</taxon>
        <taxon>Branchiostoma</taxon>
    </lineage>
</organism>
<dbReference type="Pfam" id="PF16676">
    <property type="entry name" value="FOXO-TAD"/>
    <property type="match status" value="1"/>
</dbReference>
<keyword evidence="10 12" id="KW-0539">Nucleus</keyword>
<protein>
    <recommendedName>
        <fullName evidence="11">Forkhead box protein O</fullName>
    </recommendedName>
</protein>
<feature type="region of interest" description="Disordered" evidence="13">
    <location>
        <begin position="366"/>
        <end position="442"/>
    </location>
</feature>
<accession>A0A6P5A797</accession>
<dbReference type="SMART" id="SM00339">
    <property type="entry name" value="FH"/>
    <property type="match status" value="1"/>
</dbReference>
<dbReference type="Gene3D" id="1.10.10.10">
    <property type="entry name" value="Winged helix-like DNA-binding domain superfamily/Winged helix DNA-binding domain"/>
    <property type="match status" value="1"/>
</dbReference>
<feature type="compositionally biased region" description="Polar residues" evidence="13">
    <location>
        <begin position="238"/>
        <end position="268"/>
    </location>
</feature>
<feature type="compositionally biased region" description="Pro residues" evidence="13">
    <location>
        <begin position="400"/>
        <end position="420"/>
    </location>
</feature>
<dbReference type="Pfam" id="PF00250">
    <property type="entry name" value="Forkhead"/>
    <property type="match status" value="1"/>
</dbReference>
<feature type="region of interest" description="Disordered" evidence="13">
    <location>
        <begin position="175"/>
        <end position="309"/>
    </location>
</feature>
<dbReference type="OrthoDB" id="5954824at2759"/>
<feature type="compositionally biased region" description="Acidic residues" evidence="13">
    <location>
        <begin position="1"/>
        <end position="14"/>
    </location>
</feature>
<evidence type="ECO:0000256" key="4">
    <source>
        <dbReference type="ARBA" id="ARBA00022490"/>
    </source>
</evidence>
<evidence type="ECO:0000256" key="7">
    <source>
        <dbReference type="ARBA" id="ARBA00023015"/>
    </source>
</evidence>
<keyword evidence="8 12" id="KW-0238">DNA-binding</keyword>
<evidence type="ECO:0000256" key="8">
    <source>
        <dbReference type="ARBA" id="ARBA00023125"/>
    </source>
</evidence>
<evidence type="ECO:0000256" key="1">
    <source>
        <dbReference type="ARBA" id="ARBA00004123"/>
    </source>
</evidence>
<feature type="compositionally biased region" description="Polar residues" evidence="13">
    <location>
        <begin position="421"/>
        <end position="430"/>
    </location>
</feature>
<dbReference type="InterPro" id="IPR030456">
    <property type="entry name" value="TF_fork_head_CS_2"/>
</dbReference>
<dbReference type="PRINTS" id="PR00053">
    <property type="entry name" value="FORKHEAD"/>
</dbReference>
<dbReference type="PROSITE" id="PS00658">
    <property type="entry name" value="FORK_HEAD_2"/>
    <property type="match status" value="1"/>
</dbReference>
<evidence type="ECO:0000256" key="11">
    <source>
        <dbReference type="ARBA" id="ARBA00039893"/>
    </source>
</evidence>
<evidence type="ECO:0000259" key="14">
    <source>
        <dbReference type="PROSITE" id="PS50039"/>
    </source>
</evidence>
<keyword evidence="3" id="KW-0217">Developmental protein</keyword>
<gene>
    <name evidence="16" type="primary">LOC109481116</name>
</gene>
<keyword evidence="9" id="KW-0804">Transcription</keyword>
<keyword evidence="4" id="KW-0963">Cytoplasm</keyword>
<feature type="compositionally biased region" description="Low complexity" evidence="13">
    <location>
        <begin position="274"/>
        <end position="285"/>
    </location>
</feature>
<keyword evidence="15" id="KW-1185">Reference proteome</keyword>
<name>A0A6P5A797_BRABE</name>
<dbReference type="GO" id="GO:0005634">
    <property type="term" value="C:nucleus"/>
    <property type="evidence" value="ECO:0007669"/>
    <property type="project" value="UniProtKB-SubCell"/>
</dbReference>
<evidence type="ECO:0000256" key="12">
    <source>
        <dbReference type="PROSITE-ProRule" id="PRU00089"/>
    </source>
</evidence>
<feature type="domain" description="Fork-head" evidence="14">
    <location>
        <begin position="101"/>
        <end position="194"/>
    </location>
</feature>
<dbReference type="InterPro" id="IPR032067">
    <property type="entry name" value="FOXO-TAD"/>
</dbReference>
<keyword evidence="6" id="KW-0341">Growth regulation</keyword>
<sequence>MDMEDSQLEIDPDFEPQSRPRSCTWPLPRPEVCTKENKTDGSPESEQTTTGEGGIEPKTEAGTVPGLAEPAPAAPTTVDATSLQAELQAPQPKKSSRRNAWGNLSYADLITKAIQSSPEGRLTLSQIYDWMVRCVPYFRDKGDSNSSAGWKNSIRHNLSLHSRFIRVQNEGTGKSSWWMLNPDAKGGKSPRRRASSMDTNNSKYEKKRGRAKKKAQEARDAAAAANAGSPTGKWPGSPQDSKSEGGTPSGDGNLSVSTASPLSFNISDFRQRTSSNASSLSGRLSPIMGPDLDDDNQVPPMSPGWSDFGSNSNLSYGTSDFLNQSTDQLTQSLQQTMKLNSPDQLLGDSGLSGMSSMDSVGSLGLGGFDSQPDPFMRRCHSVGSRAQLPSPRRQNTGYSTPPPSFKSPFSPLPVPQPAHSPNPQQGSLPSVNAPGPQQDPTQFSLQQLSDVMLTQTDPILTSGDPVMSSGDPLISQGNMMLRQDPMMSACPEQGSQLSSLLQGTGMSYAFRQQQQQQQQLQQQQQQQQAQQQQPQQQQNFNNLGCALNQMLGGNMGGIMAGQLGAAQQQQQQTLPQISTFGLMHQQNPTTLHQQAMANSQANQLLSMHQEKFPSDLELDMFSGGLECDMDSIINNELMEDGGLEFNFQQDPGQMGSCAPTSAGMTQSMTMSQTQTNAGRLGYRETVI</sequence>
<dbReference type="RefSeq" id="XP_019639162.1">
    <property type="nucleotide sequence ID" value="XM_019783603.1"/>
</dbReference>
<dbReference type="CDD" id="cd20061">
    <property type="entry name" value="FH_FOXO3"/>
    <property type="match status" value="1"/>
</dbReference>
<dbReference type="KEGG" id="bbel:109481116"/>
<keyword evidence="7" id="KW-0805">Transcription regulation</keyword>
<dbReference type="GeneID" id="109481116"/>
<comment type="subcellular location">
    <subcellularLocation>
        <location evidence="2">Cytoplasm</location>
    </subcellularLocation>
    <subcellularLocation>
        <location evidence="1 12">Nucleus</location>
    </subcellularLocation>
</comment>
<dbReference type="SUPFAM" id="SSF46785">
    <property type="entry name" value="Winged helix' DNA-binding domain"/>
    <property type="match status" value="1"/>
</dbReference>
<feature type="compositionally biased region" description="Low complexity" evidence="13">
    <location>
        <begin position="68"/>
        <end position="79"/>
    </location>
</feature>
<proteinExistence type="predicted"/>
<evidence type="ECO:0000313" key="15">
    <source>
        <dbReference type="Proteomes" id="UP000515135"/>
    </source>
</evidence>
<dbReference type="InterPro" id="IPR036388">
    <property type="entry name" value="WH-like_DNA-bd_sf"/>
</dbReference>
<dbReference type="GO" id="GO:0000981">
    <property type="term" value="F:DNA-binding transcription factor activity, RNA polymerase II-specific"/>
    <property type="evidence" value="ECO:0007669"/>
    <property type="project" value="TreeGrafter"/>
</dbReference>
<keyword evidence="5" id="KW-0597">Phosphoprotein</keyword>
<reference evidence="16" key="1">
    <citation type="submission" date="2025-08" db="UniProtKB">
        <authorList>
            <consortium name="RefSeq"/>
        </authorList>
    </citation>
    <scope>IDENTIFICATION</scope>
    <source>
        <tissue evidence="16">Gonad</tissue>
    </source>
</reference>
<feature type="region of interest" description="Disordered" evidence="13">
    <location>
        <begin position="1"/>
        <end position="79"/>
    </location>
</feature>
<dbReference type="Proteomes" id="UP000515135">
    <property type="component" value="Unplaced"/>
</dbReference>
<feature type="DNA-binding region" description="Fork-head" evidence="12">
    <location>
        <begin position="101"/>
        <end position="194"/>
    </location>
</feature>
<evidence type="ECO:0000256" key="13">
    <source>
        <dbReference type="SAM" id="MobiDB-lite"/>
    </source>
</evidence>
<feature type="compositionally biased region" description="Basic and acidic residues" evidence="13">
    <location>
        <begin position="32"/>
        <end position="41"/>
    </location>
</feature>
<evidence type="ECO:0000256" key="5">
    <source>
        <dbReference type="ARBA" id="ARBA00022553"/>
    </source>
</evidence>
<dbReference type="GO" id="GO:0005737">
    <property type="term" value="C:cytoplasm"/>
    <property type="evidence" value="ECO:0007669"/>
    <property type="project" value="UniProtKB-SubCell"/>
</dbReference>
<dbReference type="PANTHER" id="PTHR45767">
    <property type="entry name" value="FORKHEAD BOX PROTEIN O"/>
    <property type="match status" value="1"/>
</dbReference>